<keyword evidence="3" id="KW-1185">Reference proteome</keyword>
<dbReference type="PANTHER" id="PTHR19959:SF119">
    <property type="entry name" value="FUNGAL LIPASE-LIKE DOMAIN-CONTAINING PROTEIN"/>
    <property type="match status" value="1"/>
</dbReference>
<dbReference type="EMBL" id="BAAARV010000019">
    <property type="protein sequence ID" value="GAA2339359.1"/>
    <property type="molecule type" value="Genomic_DNA"/>
</dbReference>
<dbReference type="SUPFAM" id="SSF48452">
    <property type="entry name" value="TPR-like"/>
    <property type="match status" value="4"/>
</dbReference>
<protein>
    <recommendedName>
        <fullName evidence="1">Anaphase-promoting complex subunit 5 domain-containing protein</fullName>
    </recommendedName>
</protein>
<dbReference type="InterPro" id="IPR026000">
    <property type="entry name" value="Apc5_dom"/>
</dbReference>
<evidence type="ECO:0000259" key="1">
    <source>
        <dbReference type="Pfam" id="PF12862"/>
    </source>
</evidence>
<dbReference type="Pfam" id="PF13374">
    <property type="entry name" value="TPR_10"/>
    <property type="match status" value="10"/>
</dbReference>
<dbReference type="Proteomes" id="UP001501444">
    <property type="component" value="Unassembled WGS sequence"/>
</dbReference>
<feature type="domain" description="Anaphase-promoting complex subunit 5" evidence="1">
    <location>
        <begin position="599"/>
        <end position="626"/>
    </location>
</feature>
<dbReference type="Gene3D" id="1.25.40.10">
    <property type="entry name" value="Tetratricopeptide repeat domain"/>
    <property type="match status" value="5"/>
</dbReference>
<accession>A0ABP5SUU9</accession>
<dbReference type="InterPro" id="IPR011990">
    <property type="entry name" value="TPR-like_helical_dom_sf"/>
</dbReference>
<dbReference type="SMART" id="SM00028">
    <property type="entry name" value="TPR"/>
    <property type="match status" value="13"/>
</dbReference>
<dbReference type="SUPFAM" id="SSF52540">
    <property type="entry name" value="P-loop containing nucleoside triphosphate hydrolases"/>
    <property type="match status" value="1"/>
</dbReference>
<dbReference type="InterPro" id="IPR027417">
    <property type="entry name" value="P-loop_NTPase"/>
</dbReference>
<dbReference type="Pfam" id="PF12862">
    <property type="entry name" value="ANAPC5"/>
    <property type="match status" value="1"/>
</dbReference>
<name>A0ABP5SUU9_9ACTN</name>
<dbReference type="InterPro" id="IPR019734">
    <property type="entry name" value="TPR_rpt"/>
</dbReference>
<evidence type="ECO:0000313" key="3">
    <source>
        <dbReference type="Proteomes" id="UP001501444"/>
    </source>
</evidence>
<evidence type="ECO:0000313" key="2">
    <source>
        <dbReference type="EMBL" id="GAA2339359.1"/>
    </source>
</evidence>
<dbReference type="PANTHER" id="PTHR19959">
    <property type="entry name" value="KINESIN LIGHT CHAIN"/>
    <property type="match status" value="1"/>
</dbReference>
<sequence>MSPADSGERHYRQDVIAVNGFAYGVQHADIHVFGNGQPLYLLANWQPEPAADPAWLSQLPSRMLNARRAVVPFTGRDTDLAALRRWRDGGPRLGVRWLHGPGGQGKTRLAAELAAESLAEGWRVVAAFHGPDADRPEPGSQDMSLAGQAGLLVIVDYADRWLLSNLTWLFKNALLHRFGVPTRILMVARGLDAWPAIMGILDTHQADTTDQHLPDLPPDDGRAAMFTTARSRFAAVYGGIDPDALPAPARIDDPESEFGLTLALHMAALVAVDAAAHGERPPQGAHALTRYLLNREQLHWARLHRDGYPTAPAVMKQAVFTAALTGAMARPAGVAVLERLKIGTDPEQVVADHAVCYPPADHVERTVLEPLCPDRLVEDFLALAVPGHDLGYPAHDWAPVIAASMLTSGSPARAMTYLAAAAHRWEHLGRDHLYPLLRQRPDLAVAAGGAALNTLAAGRHIDIDTLEALDAALPSGRHVDLDIAAATVTARLISHRLARASDAAEQADLYLALARRLNNAGRTTEALGIGERAVAIYRRLAAADPDSYSNVLAWAMNDLVSNLAGTGRRKEALALAEEAIGIVQRQTAIGPYLIGSLMINLGHHLADLGRLDQALTAVEEAVEISRTLVAENPDRPDLFLPELALAVNNLSIHLADLGRRTESLAAAEEAVAIYRRLAAAKPDTYLPDLAMALTSMSGSLSITGRHEQALDAAEEATPIHRRLAAANPEVFLSGLAGALANLGVRLSAVGRREQALVPAEEAVALYRQLAASNSDVHLPNLAKSLAMLGGSRFELGRREQSLAPAEEAVAIFRRLAAAIPDAYASDLARALNSLGFVLSALGRQDQALATAEEAVAIYRRLAAQTPDAHEPGLAHSLTNISRHLSELGRRDQALAPVEEAVAIYRRLAGVNPDAFEPALAGSLQALVVRLSELGRQQQALAPAEEAAAIRRRLAAQIPDAYLPDLAASLNNLSLVLSQLGRWEHALVSAEEAVGIQRRLAAEIPNAHRTDLAASLDSLSGVLAHLGQQERALALAEEATAIFRQAAAANPDAYMERVAGSLSNLGIRLSSLGRMDEALTTTGEAAAVYRQLAAANPDAYEPGLARSLCSLGIFLARLGQPKRAIGPTQEAVDTFRRLAAASPDAYEPLLAVSLNGLGMMLSDLGRRKPALTAAEEAVALLRRLAVSDPTTHLPGLAKALSSYALVCVKVDTNLPQALEAVTEAVGLLGPLAKQFPQAFGGLLFSSYRTLADVLTRLGRTDEAADLRRHIAQAANAG</sequence>
<reference evidence="3" key="1">
    <citation type="journal article" date="2019" name="Int. J. Syst. Evol. Microbiol.">
        <title>The Global Catalogue of Microorganisms (GCM) 10K type strain sequencing project: providing services to taxonomists for standard genome sequencing and annotation.</title>
        <authorList>
            <consortium name="The Broad Institute Genomics Platform"/>
            <consortium name="The Broad Institute Genome Sequencing Center for Infectious Disease"/>
            <person name="Wu L."/>
            <person name="Ma J."/>
        </authorList>
    </citation>
    <scope>NUCLEOTIDE SEQUENCE [LARGE SCALE GENOMIC DNA]</scope>
    <source>
        <strain evidence="3">JCM 3272</strain>
    </source>
</reference>
<gene>
    <name evidence="2" type="ORF">GCM10010170_021390</name>
</gene>
<comment type="caution">
    <text evidence="2">The sequence shown here is derived from an EMBL/GenBank/DDBJ whole genome shotgun (WGS) entry which is preliminary data.</text>
</comment>
<proteinExistence type="predicted"/>
<organism evidence="2 3">
    <name type="scientific">Dactylosporangium salmoneum</name>
    <dbReference type="NCBI Taxonomy" id="53361"/>
    <lineage>
        <taxon>Bacteria</taxon>
        <taxon>Bacillati</taxon>
        <taxon>Actinomycetota</taxon>
        <taxon>Actinomycetes</taxon>
        <taxon>Micromonosporales</taxon>
        <taxon>Micromonosporaceae</taxon>
        <taxon>Dactylosporangium</taxon>
    </lineage>
</organism>
<dbReference type="RefSeq" id="WP_344612142.1">
    <property type="nucleotide sequence ID" value="NZ_BAAARV010000019.1"/>
</dbReference>